<evidence type="ECO:0000313" key="5">
    <source>
        <dbReference type="Proteomes" id="UP001595817"/>
    </source>
</evidence>
<accession>A0ABV8X317</accession>
<keyword evidence="5" id="KW-1185">Reference proteome</keyword>
<reference evidence="5" key="1">
    <citation type="journal article" date="2019" name="Int. J. Syst. Evol. Microbiol.">
        <title>The Global Catalogue of Microorganisms (GCM) 10K type strain sequencing project: providing services to taxonomists for standard genome sequencing and annotation.</title>
        <authorList>
            <consortium name="The Broad Institute Genomics Platform"/>
            <consortium name="The Broad Institute Genome Sequencing Center for Infectious Disease"/>
            <person name="Wu L."/>
            <person name="Ma J."/>
        </authorList>
    </citation>
    <scope>NUCLEOTIDE SEQUENCE [LARGE SCALE GENOMIC DNA]</scope>
    <source>
        <strain evidence="5">CCUG 59778</strain>
    </source>
</reference>
<dbReference type="Gene3D" id="3.90.1150.10">
    <property type="entry name" value="Aspartate Aminotransferase, domain 1"/>
    <property type="match status" value="1"/>
</dbReference>
<dbReference type="Gene3D" id="3.40.640.10">
    <property type="entry name" value="Type I PLP-dependent aspartate aminotransferase-like (Major domain)"/>
    <property type="match status" value="1"/>
</dbReference>
<evidence type="ECO:0000256" key="2">
    <source>
        <dbReference type="ARBA" id="ARBA00022898"/>
    </source>
</evidence>
<dbReference type="NCBIfam" id="NF002806">
    <property type="entry name" value="PRK02948.1"/>
    <property type="match status" value="1"/>
</dbReference>
<name>A0ABV8X317_9LACT</name>
<dbReference type="Pfam" id="PF00266">
    <property type="entry name" value="Aminotran_5"/>
    <property type="match status" value="1"/>
</dbReference>
<dbReference type="Proteomes" id="UP001595817">
    <property type="component" value="Unassembled WGS sequence"/>
</dbReference>
<dbReference type="InterPro" id="IPR015421">
    <property type="entry name" value="PyrdxlP-dep_Trfase_major"/>
</dbReference>
<dbReference type="SUPFAM" id="SSF53383">
    <property type="entry name" value="PLP-dependent transferases"/>
    <property type="match status" value="1"/>
</dbReference>
<dbReference type="InterPro" id="IPR016454">
    <property type="entry name" value="Cysteine_dSase"/>
</dbReference>
<sequence length="387" mass="42907">MAFFSKGLEPMIYLDNSATTKPRKEVMDTFVKANEAFYANPASLHGMGVEAERLLTGARQQIGKLLLTEAENIYFTSGGTESNNMAIFGIARANKKRGRHVMTSVIEHPSILESFKQLEREGFEVDYLSVNRNGQVSLQELESKLRQDTILVSIMHVNNEIGTIQPIAEIAEVIHSHSRAYFHSDCVQSFGKLPVNFEGVGPDAITVSGHKINGLKGTGLLAFRHKIPFEPLLFGGGQESGMRSGTVSVPNAASLAKAMRLSVEENRSSNFQKWKKELISFFSHYEFIRIITPYESAPHILSISFRGIKGEVLVNALERQNIYVSTSSACSSRNTKTSHVIGAIHMEDEFVNGVIRISFGLYTTDDDIEDFKSAFLQAISIIKGEHL</sequence>
<protein>
    <submittedName>
        <fullName evidence="4">Cysteine desulfurase family protein</fullName>
    </submittedName>
</protein>
<dbReference type="PANTHER" id="PTHR11601:SF50">
    <property type="entry name" value="CYSTEINE DESULFURASE ISCS 2-RELATED"/>
    <property type="match status" value="1"/>
</dbReference>
<organism evidence="4 5">
    <name type="scientific">Chungangia koreensis</name>
    <dbReference type="NCBI Taxonomy" id="752657"/>
    <lineage>
        <taxon>Bacteria</taxon>
        <taxon>Bacillati</taxon>
        <taxon>Bacillota</taxon>
        <taxon>Bacilli</taxon>
        <taxon>Lactobacillales</taxon>
        <taxon>Chungangia</taxon>
    </lineage>
</organism>
<dbReference type="InterPro" id="IPR000192">
    <property type="entry name" value="Aminotrans_V_dom"/>
</dbReference>
<dbReference type="PANTHER" id="PTHR11601">
    <property type="entry name" value="CYSTEINE DESULFURYLASE FAMILY MEMBER"/>
    <property type="match status" value="1"/>
</dbReference>
<evidence type="ECO:0000313" key="4">
    <source>
        <dbReference type="EMBL" id="MFC4409783.1"/>
    </source>
</evidence>
<evidence type="ECO:0000259" key="3">
    <source>
        <dbReference type="Pfam" id="PF00266"/>
    </source>
</evidence>
<evidence type="ECO:0000256" key="1">
    <source>
        <dbReference type="ARBA" id="ARBA00001933"/>
    </source>
</evidence>
<comment type="cofactor">
    <cofactor evidence="1">
        <name>pyridoxal 5'-phosphate</name>
        <dbReference type="ChEBI" id="CHEBI:597326"/>
    </cofactor>
</comment>
<proteinExistence type="predicted"/>
<gene>
    <name evidence="4" type="ORF">ACFOZY_04950</name>
</gene>
<dbReference type="InterPro" id="IPR015422">
    <property type="entry name" value="PyrdxlP-dep_Trfase_small"/>
</dbReference>
<dbReference type="EMBL" id="JBHSEC010000005">
    <property type="protein sequence ID" value="MFC4409783.1"/>
    <property type="molecule type" value="Genomic_DNA"/>
</dbReference>
<dbReference type="InterPro" id="IPR015424">
    <property type="entry name" value="PyrdxlP-dep_Trfase"/>
</dbReference>
<keyword evidence="2" id="KW-0663">Pyridoxal phosphate</keyword>
<feature type="domain" description="Aminotransferase class V" evidence="3">
    <location>
        <begin position="12"/>
        <end position="371"/>
    </location>
</feature>
<dbReference type="PIRSF" id="PIRSF005572">
    <property type="entry name" value="NifS"/>
    <property type="match status" value="1"/>
</dbReference>
<comment type="caution">
    <text evidence="4">The sequence shown here is derived from an EMBL/GenBank/DDBJ whole genome shotgun (WGS) entry which is preliminary data.</text>
</comment>